<accession>A0AAD4Q4L8</accession>
<sequence length="81" mass="8522">MKMQFTLGLLLPIALAVSAISTLHPIKLDASDMQAIAKPLGNVAIDPTLTCDATYTLAVDCTLNPCTIAVNTFTLTNCTLV</sequence>
<dbReference type="EMBL" id="JAJTJA010000002">
    <property type="protein sequence ID" value="KAH8703234.1"/>
    <property type="molecule type" value="Genomic_DNA"/>
</dbReference>
<reference evidence="2" key="1">
    <citation type="submission" date="2021-12" db="EMBL/GenBank/DDBJ databases">
        <title>Convergent genome expansion in fungi linked to evolution of root-endophyte symbiosis.</title>
        <authorList>
            <consortium name="DOE Joint Genome Institute"/>
            <person name="Ke Y.-H."/>
            <person name="Bonito G."/>
            <person name="Liao H.-L."/>
            <person name="Looney B."/>
            <person name="Rojas-Flechas A."/>
            <person name="Nash J."/>
            <person name="Hameed K."/>
            <person name="Schadt C."/>
            <person name="Martin F."/>
            <person name="Crous P.W."/>
            <person name="Miettinen O."/>
            <person name="Magnuson J.K."/>
            <person name="Labbe J."/>
            <person name="Jacobson D."/>
            <person name="Doktycz M.J."/>
            <person name="Veneault-Fourrey C."/>
            <person name="Kuo A."/>
            <person name="Mondo S."/>
            <person name="Calhoun S."/>
            <person name="Riley R."/>
            <person name="Ohm R."/>
            <person name="LaButti K."/>
            <person name="Andreopoulos B."/>
            <person name="Pangilinan J."/>
            <person name="Nolan M."/>
            <person name="Tritt A."/>
            <person name="Clum A."/>
            <person name="Lipzen A."/>
            <person name="Daum C."/>
            <person name="Barry K."/>
            <person name="Grigoriev I.V."/>
            <person name="Vilgalys R."/>
        </authorList>
    </citation>
    <scope>NUCLEOTIDE SEQUENCE</scope>
    <source>
        <strain evidence="2">PMI_201</strain>
    </source>
</reference>
<dbReference type="AlphaFoldDB" id="A0AAD4Q4L8"/>
<gene>
    <name evidence="2" type="ORF">BGW36DRAFT_422801</name>
</gene>
<feature type="chain" id="PRO_5042094886" evidence="1">
    <location>
        <begin position="20"/>
        <end position="81"/>
    </location>
</feature>
<feature type="signal peptide" evidence="1">
    <location>
        <begin position="1"/>
        <end position="19"/>
    </location>
</feature>
<evidence type="ECO:0000313" key="3">
    <source>
        <dbReference type="Proteomes" id="UP001201262"/>
    </source>
</evidence>
<organism evidence="2 3">
    <name type="scientific">Talaromyces proteolyticus</name>
    <dbReference type="NCBI Taxonomy" id="1131652"/>
    <lineage>
        <taxon>Eukaryota</taxon>
        <taxon>Fungi</taxon>
        <taxon>Dikarya</taxon>
        <taxon>Ascomycota</taxon>
        <taxon>Pezizomycotina</taxon>
        <taxon>Eurotiomycetes</taxon>
        <taxon>Eurotiomycetidae</taxon>
        <taxon>Eurotiales</taxon>
        <taxon>Trichocomaceae</taxon>
        <taxon>Talaromyces</taxon>
        <taxon>Talaromyces sect. Bacilispori</taxon>
    </lineage>
</organism>
<dbReference type="GeneID" id="70250042"/>
<comment type="caution">
    <text evidence="2">The sequence shown here is derived from an EMBL/GenBank/DDBJ whole genome shotgun (WGS) entry which is preliminary data.</text>
</comment>
<keyword evidence="1" id="KW-0732">Signal</keyword>
<proteinExistence type="predicted"/>
<evidence type="ECO:0000313" key="2">
    <source>
        <dbReference type="EMBL" id="KAH8703234.1"/>
    </source>
</evidence>
<evidence type="ECO:0000256" key="1">
    <source>
        <dbReference type="SAM" id="SignalP"/>
    </source>
</evidence>
<keyword evidence="3" id="KW-1185">Reference proteome</keyword>
<name>A0AAD4Q4L8_9EURO</name>
<dbReference type="RefSeq" id="XP_046076252.1">
    <property type="nucleotide sequence ID" value="XM_046219755.1"/>
</dbReference>
<dbReference type="Proteomes" id="UP001201262">
    <property type="component" value="Unassembled WGS sequence"/>
</dbReference>
<protein>
    <submittedName>
        <fullName evidence="2">Uncharacterized protein</fullName>
    </submittedName>
</protein>